<feature type="transmembrane region" description="Helical" evidence="19">
    <location>
        <begin position="142"/>
        <end position="167"/>
    </location>
</feature>
<evidence type="ECO:0000313" key="21">
    <source>
        <dbReference type="Proteomes" id="UP000238007"/>
    </source>
</evidence>
<keyword evidence="12 19" id="KW-1133">Transmembrane helix</keyword>
<evidence type="ECO:0000256" key="1">
    <source>
        <dbReference type="ARBA" id="ARBA00001946"/>
    </source>
</evidence>
<feature type="transmembrane region" description="Helical" evidence="19">
    <location>
        <begin position="67"/>
        <end position="87"/>
    </location>
</feature>
<evidence type="ECO:0000256" key="17">
    <source>
        <dbReference type="ARBA" id="ARBA00048623"/>
    </source>
</evidence>
<evidence type="ECO:0000256" key="4">
    <source>
        <dbReference type="ARBA" id="ARBA00010561"/>
    </source>
</evidence>
<feature type="transmembrane region" description="Helical" evidence="19">
    <location>
        <begin position="212"/>
        <end position="245"/>
    </location>
</feature>
<evidence type="ECO:0000256" key="3">
    <source>
        <dbReference type="ARBA" id="ARBA00004663"/>
    </source>
</evidence>
<proteinExistence type="inferred from homology"/>
<dbReference type="UniPathway" id="UPA00148">
    <property type="reaction ID" value="UER00238"/>
</dbReference>
<keyword evidence="8 19" id="KW-0169">Cobalamin biosynthesis</keyword>
<keyword evidence="10 19" id="KW-0812">Transmembrane</keyword>
<comment type="subcellular location">
    <subcellularLocation>
        <location evidence="2 19">Cell membrane</location>
        <topology evidence="2 19">Multi-pass membrane protein</topology>
    </subcellularLocation>
</comment>
<dbReference type="GO" id="GO:0008818">
    <property type="term" value="F:cobalamin 5'-phosphate synthase activity"/>
    <property type="evidence" value="ECO:0007669"/>
    <property type="project" value="UniProtKB-UniRule"/>
</dbReference>
<organism evidence="20 21">
    <name type="scientific">Yoonia maritima</name>
    <dbReference type="NCBI Taxonomy" id="1435347"/>
    <lineage>
        <taxon>Bacteria</taxon>
        <taxon>Pseudomonadati</taxon>
        <taxon>Pseudomonadota</taxon>
        <taxon>Alphaproteobacteria</taxon>
        <taxon>Rhodobacterales</taxon>
        <taxon>Paracoccaceae</taxon>
        <taxon>Yoonia</taxon>
    </lineage>
</organism>
<dbReference type="EC" id="2.7.8.26" evidence="5 19"/>
<evidence type="ECO:0000256" key="15">
    <source>
        <dbReference type="ARBA" id="ARBA00032605"/>
    </source>
</evidence>
<evidence type="ECO:0000256" key="7">
    <source>
        <dbReference type="ARBA" id="ARBA00022475"/>
    </source>
</evidence>
<dbReference type="Proteomes" id="UP000238007">
    <property type="component" value="Unassembled WGS sequence"/>
</dbReference>
<keyword evidence="21" id="KW-1185">Reference proteome</keyword>
<evidence type="ECO:0000256" key="5">
    <source>
        <dbReference type="ARBA" id="ARBA00013200"/>
    </source>
</evidence>
<feature type="transmembrane region" description="Helical" evidence="19">
    <location>
        <begin position="94"/>
        <end position="112"/>
    </location>
</feature>
<evidence type="ECO:0000256" key="12">
    <source>
        <dbReference type="ARBA" id="ARBA00022989"/>
    </source>
</evidence>
<keyword evidence="11 19" id="KW-0460">Magnesium</keyword>
<dbReference type="EMBL" id="PVTP01000004">
    <property type="protein sequence ID" value="PRY78324.1"/>
    <property type="molecule type" value="Genomic_DNA"/>
</dbReference>
<comment type="catalytic activity">
    <reaction evidence="18 19">
        <text>alpha-ribazole 5'-phosphate + adenosylcob(III)inamide-GDP = adenosylcob(III)alamin 5'-phosphate + GMP + H(+)</text>
        <dbReference type="Rhea" id="RHEA:23560"/>
        <dbReference type="ChEBI" id="CHEBI:15378"/>
        <dbReference type="ChEBI" id="CHEBI:57918"/>
        <dbReference type="ChEBI" id="CHEBI:58115"/>
        <dbReference type="ChEBI" id="CHEBI:60487"/>
        <dbReference type="ChEBI" id="CHEBI:60493"/>
        <dbReference type="EC" id="2.7.8.26"/>
    </reaction>
</comment>
<comment type="catalytic activity">
    <reaction evidence="17 19">
        <text>alpha-ribazole + adenosylcob(III)inamide-GDP = adenosylcob(III)alamin + GMP + H(+)</text>
        <dbReference type="Rhea" id="RHEA:16049"/>
        <dbReference type="ChEBI" id="CHEBI:10329"/>
        <dbReference type="ChEBI" id="CHEBI:15378"/>
        <dbReference type="ChEBI" id="CHEBI:18408"/>
        <dbReference type="ChEBI" id="CHEBI:58115"/>
        <dbReference type="ChEBI" id="CHEBI:60487"/>
        <dbReference type="EC" id="2.7.8.26"/>
    </reaction>
</comment>
<dbReference type="HAMAP" id="MF_00719">
    <property type="entry name" value="CobS"/>
    <property type="match status" value="1"/>
</dbReference>
<evidence type="ECO:0000256" key="18">
    <source>
        <dbReference type="ARBA" id="ARBA00049504"/>
    </source>
</evidence>
<keyword evidence="7 19" id="KW-1003">Cell membrane</keyword>
<name>A0A2T0W0M4_9RHOB</name>
<comment type="caution">
    <text evidence="20">The sequence shown here is derived from an EMBL/GenBank/DDBJ whole genome shotgun (WGS) entry which is preliminary data.</text>
</comment>
<gene>
    <name evidence="19" type="primary">cobS</name>
    <name evidence="20" type="ORF">CLV80_104292</name>
</gene>
<accession>A0A2T0W0M4</accession>
<evidence type="ECO:0000256" key="6">
    <source>
        <dbReference type="ARBA" id="ARBA00015850"/>
    </source>
</evidence>
<keyword evidence="13 19" id="KW-0472">Membrane</keyword>
<keyword evidence="9 19" id="KW-0808">Transferase</keyword>
<dbReference type="GO" id="GO:0005886">
    <property type="term" value="C:plasma membrane"/>
    <property type="evidence" value="ECO:0007669"/>
    <property type="project" value="UniProtKB-SubCell"/>
</dbReference>
<dbReference type="Pfam" id="PF02654">
    <property type="entry name" value="CobS"/>
    <property type="match status" value="1"/>
</dbReference>
<comment type="cofactor">
    <cofactor evidence="1 19">
        <name>Mg(2+)</name>
        <dbReference type="ChEBI" id="CHEBI:18420"/>
    </cofactor>
</comment>
<comment type="function">
    <text evidence="14 19">Joins adenosylcobinamide-GDP and alpha-ribazole to generate adenosylcobalamin (Ado-cobalamin). Also synthesizes adenosylcobalamin 5'-phosphate from adenosylcobinamide-GDP and alpha-ribazole 5'-phosphate.</text>
</comment>
<sequence length="275" mass="28598">MTSLRESLVMSNDQTGNEKATWGILLDNRDVKLIEAIDLPAAIGLLTRLPIPVPQERAMERGAAAAWAYPLAGLVIGVILAASVSVLSWVGLPVGIVAALVLAIGAIVTGAMHEDGLADSADGLWGGWDRARRLEIMKDSSIGVYGVLALALSLLIRWMGISALIVLEIHWTGLIAIAVLSRGGMVVLMAAMTNARESGLSQSVGRPSASTAWVAVGISAVIAMLCGQISLIFPAAIAVLICGLIAQRKIGGQTGDILGATQQITEILLLLVLLS</sequence>
<dbReference type="AlphaFoldDB" id="A0A2T0W0M4"/>
<evidence type="ECO:0000256" key="14">
    <source>
        <dbReference type="ARBA" id="ARBA00025228"/>
    </source>
</evidence>
<evidence type="ECO:0000256" key="16">
    <source>
        <dbReference type="ARBA" id="ARBA00032853"/>
    </source>
</evidence>
<dbReference type="NCBIfam" id="TIGR00317">
    <property type="entry name" value="cobS"/>
    <property type="match status" value="1"/>
</dbReference>
<comment type="similarity">
    <text evidence="4 19">Belongs to the CobS family.</text>
</comment>
<protein>
    <recommendedName>
        <fullName evidence="6 19">Adenosylcobinamide-GDP ribazoletransferase</fullName>
        <ecNumber evidence="5 19">2.7.8.26</ecNumber>
    </recommendedName>
    <alternativeName>
        <fullName evidence="16 19">Cobalamin synthase</fullName>
    </alternativeName>
    <alternativeName>
        <fullName evidence="15 19">Cobalamin-5'-phosphate synthase</fullName>
    </alternativeName>
</protein>
<reference evidence="20 21" key="1">
    <citation type="submission" date="2018-03" db="EMBL/GenBank/DDBJ databases">
        <title>Genomic Encyclopedia of Archaeal and Bacterial Type Strains, Phase II (KMG-II): from individual species to whole genera.</title>
        <authorList>
            <person name="Goeker M."/>
        </authorList>
    </citation>
    <scope>NUCLEOTIDE SEQUENCE [LARGE SCALE GENOMIC DNA]</scope>
    <source>
        <strain evidence="20 21">DSM 101533</strain>
    </source>
</reference>
<evidence type="ECO:0000256" key="19">
    <source>
        <dbReference type="HAMAP-Rule" id="MF_00719"/>
    </source>
</evidence>
<comment type="pathway">
    <text evidence="3 19">Cofactor biosynthesis; adenosylcobalamin biosynthesis; adenosylcobalamin from cob(II)yrinate a,c-diamide: step 7/7.</text>
</comment>
<feature type="transmembrane region" description="Helical" evidence="19">
    <location>
        <begin position="174"/>
        <end position="192"/>
    </location>
</feature>
<evidence type="ECO:0000313" key="20">
    <source>
        <dbReference type="EMBL" id="PRY78324.1"/>
    </source>
</evidence>
<dbReference type="PANTHER" id="PTHR34148">
    <property type="entry name" value="ADENOSYLCOBINAMIDE-GDP RIBAZOLETRANSFERASE"/>
    <property type="match status" value="1"/>
</dbReference>
<evidence type="ECO:0000256" key="8">
    <source>
        <dbReference type="ARBA" id="ARBA00022573"/>
    </source>
</evidence>
<dbReference type="PANTHER" id="PTHR34148:SF1">
    <property type="entry name" value="ADENOSYLCOBINAMIDE-GDP RIBAZOLETRANSFERASE"/>
    <property type="match status" value="1"/>
</dbReference>
<dbReference type="GO" id="GO:0051073">
    <property type="term" value="F:adenosylcobinamide-GDP ribazoletransferase activity"/>
    <property type="evidence" value="ECO:0007669"/>
    <property type="project" value="UniProtKB-UniRule"/>
</dbReference>
<evidence type="ECO:0000256" key="11">
    <source>
        <dbReference type="ARBA" id="ARBA00022842"/>
    </source>
</evidence>
<dbReference type="GO" id="GO:0009236">
    <property type="term" value="P:cobalamin biosynthetic process"/>
    <property type="evidence" value="ECO:0007669"/>
    <property type="project" value="UniProtKB-UniRule"/>
</dbReference>
<evidence type="ECO:0000256" key="10">
    <source>
        <dbReference type="ARBA" id="ARBA00022692"/>
    </source>
</evidence>
<evidence type="ECO:0000256" key="13">
    <source>
        <dbReference type="ARBA" id="ARBA00023136"/>
    </source>
</evidence>
<dbReference type="InterPro" id="IPR003805">
    <property type="entry name" value="CobS"/>
</dbReference>
<evidence type="ECO:0000256" key="9">
    <source>
        <dbReference type="ARBA" id="ARBA00022679"/>
    </source>
</evidence>
<evidence type="ECO:0000256" key="2">
    <source>
        <dbReference type="ARBA" id="ARBA00004651"/>
    </source>
</evidence>